<dbReference type="InterPro" id="IPR042100">
    <property type="entry name" value="Bug_dom1"/>
</dbReference>
<keyword evidence="3" id="KW-0675">Receptor</keyword>
<keyword evidence="4" id="KW-1185">Reference proteome</keyword>
<name>I3UFC8_ADVKW</name>
<comment type="similarity">
    <text evidence="1">Belongs to the UPF0065 (bug) family.</text>
</comment>
<feature type="signal peptide" evidence="2">
    <location>
        <begin position="1"/>
        <end position="35"/>
    </location>
</feature>
<dbReference type="STRING" id="1036672.TKWG_19610"/>
<evidence type="ECO:0000256" key="2">
    <source>
        <dbReference type="SAM" id="SignalP"/>
    </source>
</evidence>
<dbReference type="Pfam" id="PF03401">
    <property type="entry name" value="TctC"/>
    <property type="match status" value="1"/>
</dbReference>
<reference evidence="4" key="2">
    <citation type="journal article" date="2013" name="PLoS ONE">
        <title>Genome implosion elicits host-confinement in Alcaligenaceae: evidence from the comparative genomics of Tetrathiobacter kashmirensis, a pathogen in the making.</title>
        <authorList>
            <person name="Ghosh W."/>
            <person name="Alam M."/>
            <person name="Roy C."/>
            <person name="Pyne P."/>
            <person name="George A."/>
            <person name="Chakraborty R."/>
            <person name="Majumder S."/>
            <person name="Agarwal A."/>
            <person name="Chakraborty S."/>
            <person name="Majumdar S."/>
            <person name="Gupta S.K."/>
        </authorList>
    </citation>
    <scope>NUCLEOTIDE SEQUENCE [LARGE SCALE GENOMIC DNA]</scope>
    <source>
        <strain evidence="4">WT001</strain>
    </source>
</reference>
<keyword evidence="2" id="KW-0732">Signal</keyword>
<proteinExistence type="inferred from homology"/>
<evidence type="ECO:0000313" key="3">
    <source>
        <dbReference type="EMBL" id="AFK63716.1"/>
    </source>
</evidence>
<organism evidence="3 4">
    <name type="scientific">Advenella kashmirensis (strain DSM 17095 / LMG 22695 / WT001)</name>
    <name type="common">Tetrathiobacter kashmirensis</name>
    <dbReference type="NCBI Taxonomy" id="1036672"/>
    <lineage>
        <taxon>Bacteria</taxon>
        <taxon>Pseudomonadati</taxon>
        <taxon>Pseudomonadota</taxon>
        <taxon>Betaproteobacteria</taxon>
        <taxon>Burkholderiales</taxon>
        <taxon>Alcaligenaceae</taxon>
    </lineage>
</organism>
<dbReference type="InterPro" id="IPR005064">
    <property type="entry name" value="BUG"/>
</dbReference>
<feature type="chain" id="PRO_5003680119" evidence="2">
    <location>
        <begin position="36"/>
        <end position="334"/>
    </location>
</feature>
<gene>
    <name evidence="3" type="ordered locus">TKWG_19610</name>
</gene>
<evidence type="ECO:0000256" key="1">
    <source>
        <dbReference type="ARBA" id="ARBA00006987"/>
    </source>
</evidence>
<sequence>MEMQLKHNTRRLPGIKAACAATAIAGLFAATAAAAAYPERPITWIVPFPPGGAMDVIARTLGESIAKDLGQPIVVENKPGAGGNIGAAQVANAKPDGYTIMIVANGMAVNPSLYKKLSYDPIADFEPISLLADVPNILVTQATRKDVNSVKDVIEQAKANPGKYTYASAGVGTSIHLAGALFTYLGKLDMLHVPYKGSGPAVSDLLGGQVDYMFDSITSAKPHVDAGKLKALAITTTKRSASLPDVPTVAESGVPGYELRPWFATFAPAGTPADVIQTLQKAMLKAMETDKVKTTFKTIGAETIGSTPEELKTYLQSETVKWKKILSETGISAK</sequence>
<dbReference type="CDD" id="cd13578">
    <property type="entry name" value="PBP2_Bug27"/>
    <property type="match status" value="1"/>
</dbReference>
<protein>
    <submittedName>
        <fullName evidence="3">Extra-cytoplasmic solute receptor family protein 61</fullName>
    </submittedName>
</protein>
<dbReference type="Gene3D" id="3.40.190.150">
    <property type="entry name" value="Bordetella uptake gene, domain 1"/>
    <property type="match status" value="1"/>
</dbReference>
<evidence type="ECO:0000313" key="4">
    <source>
        <dbReference type="Proteomes" id="UP000005267"/>
    </source>
</evidence>
<dbReference type="Proteomes" id="UP000005267">
    <property type="component" value="Chromosome"/>
</dbReference>
<dbReference type="HOGENOM" id="CLU_045683_0_0_4"/>
<dbReference type="PANTHER" id="PTHR42928:SF5">
    <property type="entry name" value="BLR1237 PROTEIN"/>
    <property type="match status" value="1"/>
</dbReference>
<dbReference type="EMBL" id="CP003555">
    <property type="protein sequence ID" value="AFK63716.1"/>
    <property type="molecule type" value="Genomic_DNA"/>
</dbReference>
<dbReference type="Gene3D" id="3.40.190.10">
    <property type="entry name" value="Periplasmic binding protein-like II"/>
    <property type="match status" value="1"/>
</dbReference>
<reference evidence="3 4" key="1">
    <citation type="journal article" date="2011" name="J. Bacteriol.">
        <title>Whole-genome shotgun sequencing of the sulfur-oxidizing chemoautotroph Tetrathiobacter kashmirensis.</title>
        <authorList>
            <person name="Ghosh W."/>
            <person name="George A."/>
            <person name="Agarwal A."/>
            <person name="Raj P."/>
            <person name="Alam M."/>
            <person name="Pyne P."/>
            <person name="Das Gupta S.K."/>
        </authorList>
    </citation>
    <scope>NUCLEOTIDE SEQUENCE [LARGE SCALE GENOMIC DNA]</scope>
    <source>
        <strain evidence="3 4">WT001</strain>
    </source>
</reference>
<dbReference type="AlphaFoldDB" id="I3UFC8"/>
<dbReference type="PANTHER" id="PTHR42928">
    <property type="entry name" value="TRICARBOXYLATE-BINDING PROTEIN"/>
    <property type="match status" value="1"/>
</dbReference>
<dbReference type="KEGG" id="aka:TKWG_19610"/>
<dbReference type="SUPFAM" id="SSF53850">
    <property type="entry name" value="Periplasmic binding protein-like II"/>
    <property type="match status" value="1"/>
</dbReference>
<accession>I3UFC8</accession>
<dbReference type="PIRSF" id="PIRSF017082">
    <property type="entry name" value="YflP"/>
    <property type="match status" value="1"/>
</dbReference>